<dbReference type="GeneID" id="7842056"/>
<dbReference type="InParanoid" id="I7MKC9"/>
<protein>
    <submittedName>
        <fullName evidence="1">Uncharacterized protein</fullName>
    </submittedName>
</protein>
<reference evidence="2" key="1">
    <citation type="journal article" date="2006" name="PLoS Biol.">
        <title>Macronuclear genome sequence of the ciliate Tetrahymena thermophila, a model eukaryote.</title>
        <authorList>
            <person name="Eisen J.A."/>
            <person name="Coyne R.S."/>
            <person name="Wu M."/>
            <person name="Wu D."/>
            <person name="Thiagarajan M."/>
            <person name="Wortman J.R."/>
            <person name="Badger J.H."/>
            <person name="Ren Q."/>
            <person name="Amedeo P."/>
            <person name="Jones K.M."/>
            <person name="Tallon L.J."/>
            <person name="Delcher A.L."/>
            <person name="Salzberg S.L."/>
            <person name="Silva J.C."/>
            <person name="Haas B.J."/>
            <person name="Majoros W.H."/>
            <person name="Farzad M."/>
            <person name="Carlton J.M."/>
            <person name="Smith R.K. Jr."/>
            <person name="Garg J."/>
            <person name="Pearlman R.E."/>
            <person name="Karrer K.M."/>
            <person name="Sun L."/>
            <person name="Manning G."/>
            <person name="Elde N.C."/>
            <person name="Turkewitz A.P."/>
            <person name="Asai D.J."/>
            <person name="Wilkes D.E."/>
            <person name="Wang Y."/>
            <person name="Cai H."/>
            <person name="Collins K."/>
            <person name="Stewart B.A."/>
            <person name="Lee S.R."/>
            <person name="Wilamowska K."/>
            <person name="Weinberg Z."/>
            <person name="Ruzzo W.L."/>
            <person name="Wloga D."/>
            <person name="Gaertig J."/>
            <person name="Frankel J."/>
            <person name="Tsao C.-C."/>
            <person name="Gorovsky M.A."/>
            <person name="Keeling P.J."/>
            <person name="Waller R.F."/>
            <person name="Patron N.J."/>
            <person name="Cherry J.M."/>
            <person name="Stover N.A."/>
            <person name="Krieger C.J."/>
            <person name="del Toro C."/>
            <person name="Ryder H.F."/>
            <person name="Williamson S.C."/>
            <person name="Barbeau R.A."/>
            <person name="Hamilton E.P."/>
            <person name="Orias E."/>
        </authorList>
    </citation>
    <scope>NUCLEOTIDE SEQUENCE [LARGE SCALE GENOMIC DNA]</scope>
    <source>
        <strain evidence="2">SB210</strain>
    </source>
</reference>
<organism evidence="1 2">
    <name type="scientific">Tetrahymena thermophila (strain SB210)</name>
    <dbReference type="NCBI Taxonomy" id="312017"/>
    <lineage>
        <taxon>Eukaryota</taxon>
        <taxon>Sar</taxon>
        <taxon>Alveolata</taxon>
        <taxon>Ciliophora</taxon>
        <taxon>Intramacronucleata</taxon>
        <taxon>Oligohymenophorea</taxon>
        <taxon>Hymenostomatida</taxon>
        <taxon>Tetrahymenina</taxon>
        <taxon>Tetrahymenidae</taxon>
        <taxon>Tetrahymena</taxon>
    </lineage>
</organism>
<dbReference type="EMBL" id="GG662654">
    <property type="protein sequence ID" value="EAR98187.1"/>
    <property type="molecule type" value="Genomic_DNA"/>
</dbReference>
<sequence>MSSARSLVNTIFRGFSRSVHKKQDGSNLKSLQPPQQIFDQIFHIENQQKSLEMQDLSHQQHKIFGKTIDIIGIPVAQNEEISMKNLETLSELCFKTQNNEVSLIGVDPSYHISDKRSIQKQMRKQILYKGQDIDQETILNENPTYPQHLDELLLDLLPLDFYKGSEQEKMTIIQKIVEKSELMRKDGYFTSLFVNENVDMSSDASQEKLKELYEIVGERIFGKQEIETYMYPHLQEATVLNIMSGKQIYLGQVPKIYQRLYMANSIDLEYLKQMFKEVLKFSQSYKIKSTSEFGKISPMIFSHIYSFINDYYMYYILQQILMTKECQTGATVLIKSHQVDPLKTLLLHYGEKGFKKNEEIVDFMSIPENDQDNDEILLEKHAILDVIFSDLLWEKSFIRNPFPYLQEDYQKLSVKDRQQISQAYSVNVRKYQSVAKEFLKNNQ</sequence>
<gene>
    <name evidence="1" type="ORF">TTHERM_00343870</name>
</gene>
<dbReference type="Proteomes" id="UP000009168">
    <property type="component" value="Unassembled WGS sequence"/>
</dbReference>
<keyword evidence="2" id="KW-1185">Reference proteome</keyword>
<dbReference type="RefSeq" id="XP_001018432.1">
    <property type="nucleotide sequence ID" value="XM_001018432.1"/>
</dbReference>
<proteinExistence type="predicted"/>
<dbReference type="OMA" id="IYIGIIM"/>
<name>I7MKC9_TETTS</name>
<evidence type="ECO:0000313" key="2">
    <source>
        <dbReference type="Proteomes" id="UP000009168"/>
    </source>
</evidence>
<dbReference type="AlphaFoldDB" id="I7MKC9"/>
<dbReference type="HOGENOM" id="CLU_040612_0_0_1"/>
<dbReference type="eggNOG" id="ENOG502SSVZ">
    <property type="taxonomic scope" value="Eukaryota"/>
</dbReference>
<dbReference type="OrthoDB" id="297597at2759"/>
<accession>I7MKC9</accession>
<evidence type="ECO:0000313" key="1">
    <source>
        <dbReference type="EMBL" id="EAR98187.1"/>
    </source>
</evidence>
<dbReference type="KEGG" id="tet:TTHERM_00343870"/>